<name>A0ABS7CDZ4_9BACL</name>
<dbReference type="InterPro" id="IPR036291">
    <property type="entry name" value="NAD(P)-bd_dom_sf"/>
</dbReference>
<dbReference type="Pfam" id="PF13460">
    <property type="entry name" value="NAD_binding_10"/>
    <property type="match status" value="1"/>
</dbReference>
<organism evidence="2 3">
    <name type="scientific">Paenibacillus sepulcri</name>
    <dbReference type="NCBI Taxonomy" id="359917"/>
    <lineage>
        <taxon>Bacteria</taxon>
        <taxon>Bacillati</taxon>
        <taxon>Bacillota</taxon>
        <taxon>Bacilli</taxon>
        <taxon>Bacillales</taxon>
        <taxon>Paenibacillaceae</taxon>
        <taxon>Paenibacillus</taxon>
    </lineage>
</organism>
<dbReference type="InterPro" id="IPR016040">
    <property type="entry name" value="NAD(P)-bd_dom"/>
</dbReference>
<reference evidence="2 3" key="1">
    <citation type="submission" date="2021-07" db="EMBL/GenBank/DDBJ databases">
        <title>Paenibacillus radiodurans sp. nov., isolated from the southeastern edge of Tengger Desert.</title>
        <authorList>
            <person name="Zhang G."/>
        </authorList>
    </citation>
    <scope>NUCLEOTIDE SEQUENCE [LARGE SCALE GENOMIC DNA]</scope>
    <source>
        <strain evidence="2 3">CCM 7311</strain>
    </source>
</reference>
<dbReference type="Gene3D" id="3.40.50.720">
    <property type="entry name" value="NAD(P)-binding Rossmann-like Domain"/>
    <property type="match status" value="1"/>
</dbReference>
<feature type="domain" description="NAD(P)-binding" evidence="1">
    <location>
        <begin position="8"/>
        <end position="138"/>
    </location>
</feature>
<evidence type="ECO:0000259" key="1">
    <source>
        <dbReference type="Pfam" id="PF13460"/>
    </source>
</evidence>
<dbReference type="EMBL" id="JAHZIK010001497">
    <property type="protein sequence ID" value="MBW7459137.1"/>
    <property type="molecule type" value="Genomic_DNA"/>
</dbReference>
<dbReference type="PANTHER" id="PTHR14097:SF7">
    <property type="entry name" value="OXIDOREDUCTASE HTATIP2"/>
    <property type="match status" value="1"/>
</dbReference>
<dbReference type="RefSeq" id="WP_210040957.1">
    <property type="nucleotide sequence ID" value="NZ_JBHLVU010000021.1"/>
</dbReference>
<evidence type="ECO:0000313" key="2">
    <source>
        <dbReference type="EMBL" id="MBW7459137.1"/>
    </source>
</evidence>
<dbReference type="SUPFAM" id="SSF51735">
    <property type="entry name" value="NAD(P)-binding Rossmann-fold domains"/>
    <property type="match status" value="1"/>
</dbReference>
<evidence type="ECO:0000313" key="3">
    <source>
        <dbReference type="Proteomes" id="UP001519887"/>
    </source>
</evidence>
<keyword evidence="3" id="KW-1185">Reference proteome</keyword>
<dbReference type="PANTHER" id="PTHR14097">
    <property type="entry name" value="OXIDOREDUCTASE HTATIP2"/>
    <property type="match status" value="1"/>
</dbReference>
<comment type="caution">
    <text evidence="2">The sequence shown here is derived from an EMBL/GenBank/DDBJ whole genome shotgun (WGS) entry which is preliminary data.</text>
</comment>
<protein>
    <submittedName>
        <fullName evidence="2">NAD(P)H-binding protein</fullName>
    </submittedName>
</protein>
<gene>
    <name evidence="2" type="ORF">K0U00_34310</name>
</gene>
<accession>A0ABS7CDZ4</accession>
<sequence length="203" mass="23423">MKKAIIFGATGFVGSYLLDELLNNADYEQVTAVVRRNLNINHPKLKRLIGDYYSLPGLKEHMEADEIFITLGETHDYPVLAAQIAKEKGARSVFVVTAVGANVNSRISYVKTKGEIERDIRELDFDHTHFFRPSMIMGERKENRPLERIIMRIWTIIDPFFFGKLNHYKGTEGKNIANAMNNAAKNQLEKVKVYNWRNMKYLL</sequence>
<proteinExistence type="predicted"/>
<dbReference type="Proteomes" id="UP001519887">
    <property type="component" value="Unassembled WGS sequence"/>
</dbReference>